<reference evidence="1" key="1">
    <citation type="submission" date="2018-05" db="EMBL/GenBank/DDBJ databases">
        <authorList>
            <person name="Lanie J.A."/>
            <person name="Ng W.-L."/>
            <person name="Kazmierczak K.M."/>
            <person name="Andrzejewski T.M."/>
            <person name="Davidsen T.M."/>
            <person name="Wayne K.J."/>
            <person name="Tettelin H."/>
            <person name="Glass J.I."/>
            <person name="Rusch D."/>
            <person name="Podicherti R."/>
            <person name="Tsui H.-C.T."/>
            <person name="Winkler M.E."/>
        </authorList>
    </citation>
    <scope>NUCLEOTIDE SEQUENCE</scope>
</reference>
<name>A0A382TJK7_9ZZZZ</name>
<gene>
    <name evidence="1" type="ORF">METZ01_LOCUS374819</name>
</gene>
<protein>
    <submittedName>
        <fullName evidence="1">Uncharacterized protein</fullName>
    </submittedName>
</protein>
<accession>A0A382TJK7</accession>
<evidence type="ECO:0000313" key="1">
    <source>
        <dbReference type="EMBL" id="SVD21965.1"/>
    </source>
</evidence>
<feature type="non-terminal residue" evidence="1">
    <location>
        <position position="55"/>
    </location>
</feature>
<dbReference type="AlphaFoldDB" id="A0A382TJK7"/>
<organism evidence="1">
    <name type="scientific">marine metagenome</name>
    <dbReference type="NCBI Taxonomy" id="408172"/>
    <lineage>
        <taxon>unclassified sequences</taxon>
        <taxon>metagenomes</taxon>
        <taxon>ecological metagenomes</taxon>
    </lineage>
</organism>
<proteinExistence type="predicted"/>
<dbReference type="EMBL" id="UINC01136919">
    <property type="protein sequence ID" value="SVD21965.1"/>
    <property type="molecule type" value="Genomic_DNA"/>
</dbReference>
<sequence>MTRPGVKSALAAAAVVAAMIAIYGSSLTEKSAGEQRLAALQQVVLPEDGLPLYQA</sequence>